<reference evidence="1" key="1">
    <citation type="journal article" date="2014" name="Front. Microbiol.">
        <title>High frequency of phylogenetically diverse reductive dehalogenase-homologous genes in deep subseafloor sedimentary metagenomes.</title>
        <authorList>
            <person name="Kawai M."/>
            <person name="Futagami T."/>
            <person name="Toyoda A."/>
            <person name="Takaki Y."/>
            <person name="Nishi S."/>
            <person name="Hori S."/>
            <person name="Arai W."/>
            <person name="Tsubouchi T."/>
            <person name="Morono Y."/>
            <person name="Uchiyama I."/>
            <person name="Ito T."/>
            <person name="Fujiyama A."/>
            <person name="Inagaki F."/>
            <person name="Takami H."/>
        </authorList>
    </citation>
    <scope>NUCLEOTIDE SEQUENCE</scope>
    <source>
        <strain evidence="1">Expedition CK06-06</strain>
    </source>
</reference>
<name>X0YLY8_9ZZZZ</name>
<evidence type="ECO:0000313" key="1">
    <source>
        <dbReference type="EMBL" id="GAG47957.1"/>
    </source>
</evidence>
<comment type="caution">
    <text evidence="1">The sequence shown here is derived from an EMBL/GenBank/DDBJ whole genome shotgun (WGS) entry which is preliminary data.</text>
</comment>
<organism evidence="1">
    <name type="scientific">marine sediment metagenome</name>
    <dbReference type="NCBI Taxonomy" id="412755"/>
    <lineage>
        <taxon>unclassified sequences</taxon>
        <taxon>metagenomes</taxon>
        <taxon>ecological metagenomes</taxon>
    </lineage>
</organism>
<gene>
    <name evidence="1" type="ORF">S01H1_86348</name>
</gene>
<accession>X0YLY8</accession>
<feature type="non-terminal residue" evidence="1">
    <location>
        <position position="31"/>
    </location>
</feature>
<dbReference type="AlphaFoldDB" id="X0YLY8"/>
<feature type="non-terminal residue" evidence="1">
    <location>
        <position position="1"/>
    </location>
</feature>
<proteinExistence type="predicted"/>
<sequence length="31" mass="3422">NLACVNRMLTEALESQADIVVPTTGEEKYEP</sequence>
<dbReference type="EMBL" id="BARS01059763">
    <property type="protein sequence ID" value="GAG47957.1"/>
    <property type="molecule type" value="Genomic_DNA"/>
</dbReference>
<protein>
    <submittedName>
        <fullName evidence="1">Uncharacterized protein</fullName>
    </submittedName>
</protein>